<dbReference type="AlphaFoldDB" id="A0A9W9D8W7"/>
<dbReference type="OrthoDB" id="25571at2759"/>
<dbReference type="GO" id="GO:0006260">
    <property type="term" value="P:DNA replication"/>
    <property type="evidence" value="ECO:0007669"/>
    <property type="project" value="UniProtKB-KW"/>
</dbReference>
<protein>
    <submittedName>
        <fullName evidence="9">Replication factor A protein 2</fullName>
    </submittedName>
</protein>
<evidence type="ECO:0000259" key="7">
    <source>
        <dbReference type="Pfam" id="PF01336"/>
    </source>
</evidence>
<sequence>MSDYNAYETSYTSYGASGGAGGGGFIPGDGSQQSPGGRDKQQQDSLRPVTIKQILDAQPDAGNDTFRIDGNPVSQLTFVGQIRNISTQTTNTTYRLDDGTGSIEVKQWVDSDTVDLNDPIKAKLVEGSYCRAWGKLKSFNDRRSVGAQIIRPVEDMNEVSYHLLEATYIHLQLTRGPLGGANAGTGAANTNGGAAQQDGGEYGNHDLSGYNALCKKVFKYLREEPQNNEGINCNQIAAGLGLESVDVLKAGDELLAGGLIYTTVDDSTWAVLEAD</sequence>
<keyword evidence="3" id="KW-0235">DNA replication</keyword>
<accession>A0A9W9D8W7</accession>
<keyword evidence="4" id="KW-0238">DNA-binding</keyword>
<name>A0A9W9D8W7_9PLEO</name>
<dbReference type="GO" id="GO:0003697">
    <property type="term" value="F:single-stranded DNA binding"/>
    <property type="evidence" value="ECO:0007669"/>
    <property type="project" value="TreeGrafter"/>
</dbReference>
<feature type="region of interest" description="Disordered" evidence="6">
    <location>
        <begin position="1"/>
        <end position="46"/>
    </location>
</feature>
<gene>
    <name evidence="9" type="primary">ssb2</name>
    <name evidence="9" type="ORF">N0V91_003894</name>
</gene>
<evidence type="ECO:0000256" key="6">
    <source>
        <dbReference type="SAM" id="MobiDB-lite"/>
    </source>
</evidence>
<dbReference type="GO" id="GO:0000781">
    <property type="term" value="C:chromosome, telomeric region"/>
    <property type="evidence" value="ECO:0007669"/>
    <property type="project" value="TreeGrafter"/>
</dbReference>
<dbReference type="InterPro" id="IPR036388">
    <property type="entry name" value="WH-like_DNA-bd_sf"/>
</dbReference>
<evidence type="ECO:0000256" key="3">
    <source>
        <dbReference type="ARBA" id="ARBA00022705"/>
    </source>
</evidence>
<dbReference type="GO" id="GO:0005662">
    <property type="term" value="C:DNA replication factor A complex"/>
    <property type="evidence" value="ECO:0007669"/>
    <property type="project" value="TreeGrafter"/>
</dbReference>
<dbReference type="SUPFAM" id="SSF50249">
    <property type="entry name" value="Nucleic acid-binding proteins"/>
    <property type="match status" value="1"/>
</dbReference>
<dbReference type="Pfam" id="PF01336">
    <property type="entry name" value="tRNA_anti-codon"/>
    <property type="match status" value="1"/>
</dbReference>
<dbReference type="EMBL" id="JAPEVA010000020">
    <property type="protein sequence ID" value="KAJ4407625.1"/>
    <property type="molecule type" value="Genomic_DNA"/>
</dbReference>
<dbReference type="CDD" id="cd04478">
    <property type="entry name" value="RPA2_DBD_D"/>
    <property type="match status" value="1"/>
</dbReference>
<keyword evidence="5" id="KW-0539">Nucleus</keyword>
<dbReference type="InterPro" id="IPR040260">
    <property type="entry name" value="RFA2-like"/>
</dbReference>
<evidence type="ECO:0000256" key="2">
    <source>
        <dbReference type="ARBA" id="ARBA00007815"/>
    </source>
</evidence>
<dbReference type="Gene3D" id="1.10.10.10">
    <property type="entry name" value="Winged helix-like DNA-binding domain superfamily/Winged helix DNA-binding domain"/>
    <property type="match status" value="1"/>
</dbReference>
<proteinExistence type="inferred from homology"/>
<dbReference type="PIRSF" id="PIRSF036949">
    <property type="entry name" value="RPA32"/>
    <property type="match status" value="1"/>
</dbReference>
<evidence type="ECO:0000256" key="1">
    <source>
        <dbReference type="ARBA" id="ARBA00004123"/>
    </source>
</evidence>
<dbReference type="Gene3D" id="2.40.50.140">
    <property type="entry name" value="Nucleic acid-binding proteins"/>
    <property type="match status" value="1"/>
</dbReference>
<comment type="caution">
    <text evidence="9">The sequence shown here is derived from an EMBL/GenBank/DDBJ whole genome shotgun (WGS) entry which is preliminary data.</text>
</comment>
<evidence type="ECO:0000256" key="4">
    <source>
        <dbReference type="ARBA" id="ARBA00023125"/>
    </source>
</evidence>
<feature type="domain" description="OB" evidence="7">
    <location>
        <begin position="77"/>
        <end position="145"/>
    </location>
</feature>
<dbReference type="GO" id="GO:0035861">
    <property type="term" value="C:site of double-strand break"/>
    <property type="evidence" value="ECO:0007669"/>
    <property type="project" value="TreeGrafter"/>
</dbReference>
<keyword evidence="10" id="KW-1185">Reference proteome</keyword>
<dbReference type="InterPro" id="IPR036390">
    <property type="entry name" value="WH_DNA-bd_sf"/>
</dbReference>
<dbReference type="InterPro" id="IPR014646">
    <property type="entry name" value="Rfa2/RPA32"/>
</dbReference>
<dbReference type="InterPro" id="IPR014892">
    <property type="entry name" value="RPA_C"/>
</dbReference>
<dbReference type="InterPro" id="IPR004365">
    <property type="entry name" value="NA-bd_OB_tRNA"/>
</dbReference>
<dbReference type="PANTHER" id="PTHR13989:SF16">
    <property type="entry name" value="REPLICATION PROTEIN A2"/>
    <property type="match status" value="1"/>
</dbReference>
<dbReference type="Pfam" id="PF08784">
    <property type="entry name" value="RPA_C"/>
    <property type="match status" value="1"/>
</dbReference>
<reference evidence="9" key="1">
    <citation type="submission" date="2022-10" db="EMBL/GenBank/DDBJ databases">
        <title>Tapping the CABI collections for fungal endophytes: first genome assemblies for Collariella, Neodidymelliopsis, Ascochyta clinopodiicola, Didymella pomorum, Didymosphaeria variabile, Neocosmospora piperis and Neocucurbitaria cava.</title>
        <authorList>
            <person name="Hill R."/>
        </authorList>
    </citation>
    <scope>NUCLEOTIDE SEQUENCE</scope>
    <source>
        <strain evidence="9">IMI 355091</strain>
    </source>
</reference>
<evidence type="ECO:0000313" key="10">
    <source>
        <dbReference type="Proteomes" id="UP001140510"/>
    </source>
</evidence>
<dbReference type="GO" id="GO:0000724">
    <property type="term" value="P:double-strand break repair via homologous recombination"/>
    <property type="evidence" value="ECO:0007669"/>
    <property type="project" value="TreeGrafter"/>
</dbReference>
<organism evidence="9 10">
    <name type="scientific">Didymella pomorum</name>
    <dbReference type="NCBI Taxonomy" id="749634"/>
    <lineage>
        <taxon>Eukaryota</taxon>
        <taxon>Fungi</taxon>
        <taxon>Dikarya</taxon>
        <taxon>Ascomycota</taxon>
        <taxon>Pezizomycotina</taxon>
        <taxon>Dothideomycetes</taxon>
        <taxon>Pleosporomycetidae</taxon>
        <taxon>Pleosporales</taxon>
        <taxon>Pleosporineae</taxon>
        <taxon>Didymellaceae</taxon>
        <taxon>Didymella</taxon>
    </lineage>
</organism>
<dbReference type="SUPFAM" id="SSF46785">
    <property type="entry name" value="Winged helix' DNA-binding domain"/>
    <property type="match status" value="1"/>
</dbReference>
<dbReference type="Proteomes" id="UP001140510">
    <property type="component" value="Unassembled WGS sequence"/>
</dbReference>
<comment type="subcellular location">
    <subcellularLocation>
        <location evidence="1">Nucleus</location>
    </subcellularLocation>
</comment>
<dbReference type="PANTHER" id="PTHR13989">
    <property type="entry name" value="REPLICATION PROTEIN A-RELATED"/>
    <property type="match status" value="1"/>
</dbReference>
<feature type="compositionally biased region" description="Gly residues" evidence="6">
    <location>
        <begin position="16"/>
        <end position="27"/>
    </location>
</feature>
<evidence type="ECO:0000259" key="8">
    <source>
        <dbReference type="Pfam" id="PF08784"/>
    </source>
</evidence>
<feature type="domain" description="Replication protein A C-terminal" evidence="8">
    <location>
        <begin position="170"/>
        <end position="266"/>
    </location>
</feature>
<dbReference type="GO" id="GO:0006289">
    <property type="term" value="P:nucleotide-excision repair"/>
    <property type="evidence" value="ECO:0007669"/>
    <property type="project" value="TreeGrafter"/>
</dbReference>
<comment type="similarity">
    <text evidence="2">Belongs to the replication factor A protein 2 family.</text>
</comment>
<evidence type="ECO:0000313" key="9">
    <source>
        <dbReference type="EMBL" id="KAJ4407625.1"/>
    </source>
</evidence>
<evidence type="ECO:0000256" key="5">
    <source>
        <dbReference type="ARBA" id="ARBA00023242"/>
    </source>
</evidence>
<dbReference type="InterPro" id="IPR012340">
    <property type="entry name" value="NA-bd_OB-fold"/>
</dbReference>